<sequence length="74" mass="7684">MELLLLLLLPPLVVGVELSGVDGLEGILVEVLLEVALAVAVALLAVPWPDPLALLEDAALPVLLEPDVLDEAAE</sequence>
<accession>A0A947GGN6</accession>
<proteinExistence type="predicted"/>
<evidence type="ECO:0000313" key="1">
    <source>
        <dbReference type="EMBL" id="MBT9314454.1"/>
    </source>
</evidence>
<organism evidence="1 2">
    <name type="scientific">Leptothoe spongobia TAU-MAC 1115</name>
    <dbReference type="NCBI Taxonomy" id="1967444"/>
    <lineage>
        <taxon>Bacteria</taxon>
        <taxon>Bacillati</taxon>
        <taxon>Cyanobacteriota</taxon>
        <taxon>Cyanophyceae</taxon>
        <taxon>Nodosilineales</taxon>
        <taxon>Cymatolegaceae</taxon>
        <taxon>Leptothoe</taxon>
        <taxon>Leptothoe spongobia</taxon>
    </lineage>
</organism>
<dbReference type="AlphaFoldDB" id="A0A947GGN6"/>
<evidence type="ECO:0000313" key="2">
    <source>
        <dbReference type="Proteomes" id="UP000717364"/>
    </source>
</evidence>
<gene>
    <name evidence="1" type="ORF">IXB50_03345</name>
</gene>
<dbReference type="Proteomes" id="UP000717364">
    <property type="component" value="Unassembled WGS sequence"/>
</dbReference>
<dbReference type="EMBL" id="JADOES010000004">
    <property type="protein sequence ID" value="MBT9314454.1"/>
    <property type="molecule type" value="Genomic_DNA"/>
</dbReference>
<reference evidence="1" key="2">
    <citation type="journal article" date="2021" name="Mar. Drugs">
        <title>Genome Reduction and Secondary Metabolism of the Marine Sponge-Associated Cyanobacterium Leptothoe.</title>
        <authorList>
            <person name="Konstantinou D."/>
            <person name="Popin R.V."/>
            <person name="Fewer D.P."/>
            <person name="Sivonen K."/>
            <person name="Gkelis S."/>
        </authorList>
    </citation>
    <scope>NUCLEOTIDE SEQUENCE</scope>
    <source>
        <strain evidence="1">TAU-MAC 1115</strain>
    </source>
</reference>
<dbReference type="RefSeq" id="WP_215607522.1">
    <property type="nucleotide sequence ID" value="NZ_JADOES010000004.1"/>
</dbReference>
<comment type="caution">
    <text evidence="1">The sequence shown here is derived from an EMBL/GenBank/DDBJ whole genome shotgun (WGS) entry which is preliminary data.</text>
</comment>
<reference evidence="1" key="1">
    <citation type="submission" date="2020-11" db="EMBL/GenBank/DDBJ databases">
        <authorList>
            <person name="Konstantinou D."/>
            <person name="Gkelis S."/>
            <person name="Popin R."/>
            <person name="Fewer D."/>
            <person name="Sivonen K."/>
        </authorList>
    </citation>
    <scope>NUCLEOTIDE SEQUENCE</scope>
    <source>
        <strain evidence="1">TAU-MAC 1115</strain>
    </source>
</reference>
<keyword evidence="2" id="KW-1185">Reference proteome</keyword>
<name>A0A947GGN6_9CYAN</name>
<protein>
    <submittedName>
        <fullName evidence="1">Uncharacterized protein</fullName>
    </submittedName>
</protein>